<keyword evidence="1" id="KW-0479">Metal-binding</keyword>
<dbReference type="PANTHER" id="PTHR42988">
    <property type="entry name" value="PHOSPHOHYDROLASE"/>
    <property type="match status" value="1"/>
</dbReference>
<evidence type="ECO:0000256" key="2">
    <source>
        <dbReference type="ARBA" id="ARBA00022801"/>
    </source>
</evidence>
<gene>
    <name evidence="6" type="ORF">GT348_04305</name>
</gene>
<organism evidence="6 7">
    <name type="scientific">Aristophania vespae</name>
    <dbReference type="NCBI Taxonomy" id="2697033"/>
    <lineage>
        <taxon>Bacteria</taxon>
        <taxon>Pseudomonadati</taxon>
        <taxon>Pseudomonadota</taxon>
        <taxon>Alphaproteobacteria</taxon>
        <taxon>Acetobacterales</taxon>
        <taxon>Acetobacteraceae</taxon>
        <taxon>Aristophania</taxon>
    </lineage>
</organism>
<dbReference type="GO" id="GO:0016787">
    <property type="term" value="F:hydrolase activity"/>
    <property type="evidence" value="ECO:0007669"/>
    <property type="project" value="UniProtKB-KW"/>
</dbReference>
<evidence type="ECO:0000313" key="6">
    <source>
        <dbReference type="EMBL" id="QHI95590.1"/>
    </source>
</evidence>
<keyword evidence="7" id="KW-1185">Reference proteome</keyword>
<comment type="similarity">
    <text evidence="4">Belongs to the cyclic nucleotide phosphodiesterase class-III family.</text>
</comment>
<dbReference type="InterPro" id="IPR050884">
    <property type="entry name" value="CNP_phosphodiesterase-III"/>
</dbReference>
<dbReference type="PANTHER" id="PTHR42988:SF2">
    <property type="entry name" value="CYCLIC NUCLEOTIDE PHOSPHODIESTERASE CBUA0032-RELATED"/>
    <property type="match status" value="1"/>
</dbReference>
<accession>A0A6P1NGD3</accession>
<evidence type="ECO:0000256" key="4">
    <source>
        <dbReference type="ARBA" id="ARBA00025742"/>
    </source>
</evidence>
<evidence type="ECO:0000256" key="3">
    <source>
        <dbReference type="ARBA" id="ARBA00023004"/>
    </source>
</evidence>
<keyword evidence="3" id="KW-0408">Iron</keyword>
<dbReference type="InterPro" id="IPR004843">
    <property type="entry name" value="Calcineurin-like_PHP"/>
</dbReference>
<evidence type="ECO:0000256" key="1">
    <source>
        <dbReference type="ARBA" id="ARBA00022723"/>
    </source>
</evidence>
<evidence type="ECO:0000313" key="7">
    <source>
        <dbReference type="Proteomes" id="UP000463975"/>
    </source>
</evidence>
<keyword evidence="2" id="KW-0378">Hydrolase</keyword>
<dbReference type="InterPro" id="IPR029052">
    <property type="entry name" value="Metallo-depent_PP-like"/>
</dbReference>
<dbReference type="RefSeq" id="WP_160618666.1">
    <property type="nucleotide sequence ID" value="NZ_CP047652.1"/>
</dbReference>
<dbReference type="KEGG" id="bomb:GT348_04305"/>
<dbReference type="Pfam" id="PF00149">
    <property type="entry name" value="Metallophos"/>
    <property type="match status" value="1"/>
</dbReference>
<dbReference type="AlphaFoldDB" id="A0A6P1NGD3"/>
<dbReference type="SUPFAM" id="SSF56300">
    <property type="entry name" value="Metallo-dependent phosphatases"/>
    <property type="match status" value="1"/>
</dbReference>
<evidence type="ECO:0000259" key="5">
    <source>
        <dbReference type="Pfam" id="PF00149"/>
    </source>
</evidence>
<sequence>MLTDSSASLPLPKQEASVRFAHISDPHLPLPNIPIGSFFNKRLFSLALWKGERQKQHLFEITQKIIANIKKQANIDSILISGDLTNFGTKQEFLSCSNWLQSLPIEPILVPGNHDAMMPENFDNSLSLWTKWTGPQFPFVRCIKNVAIIGLNSAVPTPLFKAYGRLDQSQIRKLSYLLEDLGQSGYCRIVMIHHPPHSKLMSNSKSLRETHEFSEVLRSKGAELVLHGHSHKATFTHVEGCNVPLLGTSSVSMKREDELHEASWNKIECTKIPDGWNLKLTRINIKGDSLWEHQWNTYNQTASSFQESC</sequence>
<proteinExistence type="inferred from homology"/>
<feature type="domain" description="Calcineurin-like phosphoesterase" evidence="5">
    <location>
        <begin position="19"/>
        <end position="232"/>
    </location>
</feature>
<name>A0A6P1NGD3_9PROT</name>
<dbReference type="Proteomes" id="UP000463975">
    <property type="component" value="Chromosome"/>
</dbReference>
<protein>
    <submittedName>
        <fullName evidence="6">Metallophosphoesterase</fullName>
    </submittedName>
</protein>
<dbReference type="Gene3D" id="3.60.21.10">
    <property type="match status" value="1"/>
</dbReference>
<dbReference type="GO" id="GO:0046872">
    <property type="term" value="F:metal ion binding"/>
    <property type="evidence" value="ECO:0007669"/>
    <property type="project" value="UniProtKB-KW"/>
</dbReference>
<dbReference type="EMBL" id="CP047652">
    <property type="protein sequence ID" value="QHI95590.1"/>
    <property type="molecule type" value="Genomic_DNA"/>
</dbReference>
<reference evidence="6 7" key="1">
    <citation type="submission" date="2020-01" db="EMBL/GenBank/DDBJ databases">
        <title>Genome sequencing of strain KACC 21507.</title>
        <authorList>
            <person name="Heo J."/>
            <person name="Kim S.-J."/>
            <person name="Kim J.-S."/>
            <person name="Hong S.-B."/>
            <person name="Kwon S.-W."/>
        </authorList>
    </citation>
    <scope>NUCLEOTIDE SEQUENCE [LARGE SCALE GENOMIC DNA]</scope>
    <source>
        <strain evidence="6 7">KACC 21507</strain>
    </source>
</reference>